<dbReference type="AlphaFoldDB" id="A0A916Q916"/>
<comment type="caution">
    <text evidence="2">The sequence shown here is derived from an EMBL/GenBank/DDBJ whole genome shotgun (WGS) entry which is preliminary data.</text>
</comment>
<gene>
    <name evidence="2" type="ORF">ANBU17_28240</name>
</gene>
<evidence type="ECO:0000313" key="3">
    <source>
        <dbReference type="Proteomes" id="UP000613208"/>
    </source>
</evidence>
<protein>
    <recommendedName>
        <fullName evidence="1">HNH nuclease domain-containing protein</fullName>
    </recommendedName>
</protein>
<evidence type="ECO:0000259" key="1">
    <source>
        <dbReference type="Pfam" id="PF13392"/>
    </source>
</evidence>
<reference evidence="2" key="1">
    <citation type="submission" date="2020-06" db="EMBL/GenBank/DDBJ databases">
        <title>Characterization of fructooligosaccharide metabolism and fructooligosaccharide-degrading enzymes in human commensal butyrate producers.</title>
        <authorList>
            <person name="Tanno H."/>
            <person name="Fujii T."/>
            <person name="Hirano K."/>
            <person name="Maeno S."/>
            <person name="Tonozuka T."/>
            <person name="Sakamoto M."/>
            <person name="Ohkuma M."/>
            <person name="Tochio T."/>
            <person name="Endo A."/>
        </authorList>
    </citation>
    <scope>NUCLEOTIDE SEQUENCE</scope>
    <source>
        <strain evidence="2">JCM 17466</strain>
    </source>
</reference>
<dbReference type="SUPFAM" id="SSF54060">
    <property type="entry name" value="His-Me finger endonucleases"/>
    <property type="match status" value="1"/>
</dbReference>
<dbReference type="Gene3D" id="3.90.75.20">
    <property type="match status" value="1"/>
</dbReference>
<dbReference type="Gene3D" id="1.10.10.10">
    <property type="entry name" value="Winged helix-like DNA-binding domain superfamily/Winged helix DNA-binding domain"/>
    <property type="match status" value="1"/>
</dbReference>
<sequence>MEQKAWKDIPGYGGRYQARMDGQVSRKYKNGKRKIFSQYTRKPAHGSKRYYVKLTDPETRKAKDEPVHQIVLKTFVGPCPEGCIPIHKNGIPEDNFLTNLCYMSKAAVGKKVGGKSKRKPVAQIDSSGEIVAFYSSAREAGRENHMSYQTIIDRCNGKCKGIFAPDGYAYSWDEDRKTEAAIRRIKALRKVKEG</sequence>
<dbReference type="InterPro" id="IPR003615">
    <property type="entry name" value="HNH_nuc"/>
</dbReference>
<dbReference type="EMBL" id="BLYI01000065">
    <property type="protein sequence ID" value="GFO86477.1"/>
    <property type="molecule type" value="Genomic_DNA"/>
</dbReference>
<organism evidence="2 3">
    <name type="scientific">Anaerostipes butyraticus</name>
    <dbReference type="NCBI Taxonomy" id="645466"/>
    <lineage>
        <taxon>Bacteria</taxon>
        <taxon>Bacillati</taxon>
        <taxon>Bacillota</taxon>
        <taxon>Clostridia</taxon>
        <taxon>Lachnospirales</taxon>
        <taxon>Lachnospiraceae</taxon>
        <taxon>Anaerostipes</taxon>
    </lineage>
</organism>
<feature type="domain" description="HNH nuclease" evidence="1">
    <location>
        <begin position="67"/>
        <end position="107"/>
    </location>
</feature>
<dbReference type="Proteomes" id="UP000613208">
    <property type="component" value="Unassembled WGS sequence"/>
</dbReference>
<proteinExistence type="predicted"/>
<name>A0A916Q916_9FIRM</name>
<evidence type="ECO:0000313" key="2">
    <source>
        <dbReference type="EMBL" id="GFO86477.1"/>
    </source>
</evidence>
<accession>A0A916Q916</accession>
<dbReference type="RefSeq" id="WP_201312130.1">
    <property type="nucleotide sequence ID" value="NZ_BLYI01000065.1"/>
</dbReference>
<dbReference type="InterPro" id="IPR044925">
    <property type="entry name" value="His-Me_finger_sf"/>
</dbReference>
<dbReference type="InterPro" id="IPR036388">
    <property type="entry name" value="WH-like_DNA-bd_sf"/>
</dbReference>
<dbReference type="Pfam" id="PF13392">
    <property type="entry name" value="HNH_3"/>
    <property type="match status" value="1"/>
</dbReference>
<keyword evidence="3" id="KW-1185">Reference proteome</keyword>